<organism evidence="1 2">
    <name type="scientific">Caballeronia cordobensis</name>
    <name type="common">Burkholderia cordobensis</name>
    <dbReference type="NCBI Taxonomy" id="1353886"/>
    <lineage>
        <taxon>Bacteria</taxon>
        <taxon>Pseudomonadati</taxon>
        <taxon>Pseudomonadota</taxon>
        <taxon>Betaproteobacteria</taxon>
        <taxon>Burkholderiales</taxon>
        <taxon>Burkholderiaceae</taxon>
        <taxon>Caballeronia</taxon>
    </lineage>
</organism>
<reference evidence="2" key="1">
    <citation type="submission" date="2016-01" db="EMBL/GenBank/DDBJ databases">
        <authorList>
            <person name="Peeters C."/>
        </authorList>
    </citation>
    <scope>NUCLEOTIDE SEQUENCE [LARGE SCALE GENOMIC DNA]</scope>
</reference>
<dbReference type="AlphaFoldDB" id="A0A158IL56"/>
<sequence>MALTSKSSSNTSTIIEIDLDRSDDNNQVETNQLIQLDRYDALKSEIDRDLKRILRQDWLDGYPAGSGLVYFIDGTRGAGKSTFLKSAFKGLSKDLREEGLKIAPLAHIDPSRVESNEVVLLHVLKALKREVDKTARSNFTLNEDRHLASFRDFFRKLAGGLSLLAPGHNPLQDVDAELFLDWGLERAGHSEDLRSDLHNVIDSACSLLNVNALILAFDDADTYTEHARSVLECIRKYLDMPKLIILVTGDLELYSLQVRDMFSGMLHRNSKKDDLDEQRVSQRIRMLDHLEDQYLLKLFPIRRRIQLRPLWNLIGDSETRKKSTVRYKLVSNSWLEERDVDSVIAETVQQSLRIRSSRDIALYREFLLKQPLRSVLQLLSKVAGHLSQRDNGRRPATEWSTELSDAVCEALRSVALGSLYKFGVDVDAIAARELPALIEAVFDLAVREGDVDTAAYLRPQPSDPGLRNSFASLSADVAAFCAGSPSSVIQYMLAGPGSVALYGQTMSARNRTRLGESDRLKLFKKYVGIGRKEDSLNWARHAAVILSSPFLVNFDAPTVRFGVIGLCKREPTFRATERGRTFETVSHQLEALREQKKPQPVFALSLIDVSGIAKLTLASIFNILGIIERLLSLRESDLNLKSVLGILSKPYPALSISRPEWEEEYPLRAVDEVSEKDYHSHRSEESGPDVPTGYSALSELSRNTLNWLRDIQDLKGSISPSSVFIGKIWTRLYFSLEKVSIDRRGKVGAASLMELFALCVVNAFLVEELEHHLHTNMASYEKLRSIDRTNPLTSPDTFVTKLKHQAVNRTQTPLTALIVTCPLILGLLNAERRYADGIAKLARTEMQMTHHNLRKTIMGMHEEEERRSTHTRIHEMLCDSETWDLVEHISIP</sequence>
<keyword evidence="2" id="KW-1185">Reference proteome</keyword>
<evidence type="ECO:0000313" key="1">
    <source>
        <dbReference type="EMBL" id="SAL57372.1"/>
    </source>
</evidence>
<accession>A0A158IL56</accession>
<evidence type="ECO:0000313" key="2">
    <source>
        <dbReference type="Proteomes" id="UP000054740"/>
    </source>
</evidence>
<dbReference type="InterPro" id="IPR027417">
    <property type="entry name" value="P-loop_NTPase"/>
</dbReference>
<gene>
    <name evidence="1" type="ORF">AWB70_05035</name>
</gene>
<dbReference type="EMBL" id="FCNY02000014">
    <property type="protein sequence ID" value="SAL57372.1"/>
    <property type="molecule type" value="Genomic_DNA"/>
</dbReference>
<name>A0A158IL56_CABCO</name>
<proteinExistence type="predicted"/>
<dbReference type="Gene3D" id="3.40.50.300">
    <property type="entry name" value="P-loop containing nucleotide triphosphate hydrolases"/>
    <property type="match status" value="1"/>
</dbReference>
<protein>
    <submittedName>
        <fullName evidence="1">Uncharacterized protein</fullName>
    </submittedName>
</protein>
<dbReference type="RefSeq" id="WP_053568228.1">
    <property type="nucleotide sequence ID" value="NZ_FCNY02000014.1"/>
</dbReference>
<dbReference type="Proteomes" id="UP000054740">
    <property type="component" value="Unassembled WGS sequence"/>
</dbReference>
<dbReference type="SUPFAM" id="SSF52540">
    <property type="entry name" value="P-loop containing nucleoside triphosphate hydrolases"/>
    <property type="match status" value="1"/>
</dbReference>